<gene>
    <name evidence="1" type="ORF">FGG08_006517</name>
</gene>
<comment type="caution">
    <text evidence="1">The sequence shown here is derived from an EMBL/GenBank/DDBJ whole genome shotgun (WGS) entry which is preliminary data.</text>
</comment>
<dbReference type="EMBL" id="JAGHQL010000191">
    <property type="protein sequence ID" value="KAH0536623.1"/>
    <property type="molecule type" value="Genomic_DNA"/>
</dbReference>
<dbReference type="AlphaFoldDB" id="A0A9P8L0A5"/>
<accession>A0A9P8L0A5</accession>
<reference evidence="1" key="1">
    <citation type="submission" date="2021-03" db="EMBL/GenBank/DDBJ databases">
        <title>Comparative genomics and phylogenomic investigation of the class Geoglossomycetes provide insights into ecological specialization and systematics.</title>
        <authorList>
            <person name="Melie T."/>
            <person name="Pirro S."/>
            <person name="Miller A.N."/>
            <person name="Quandt A."/>
        </authorList>
    </citation>
    <scope>NUCLEOTIDE SEQUENCE</scope>
    <source>
        <strain evidence="1">GBOQ0MN5Z8</strain>
    </source>
</reference>
<name>A0A9P8L0A5_9PEZI</name>
<organism evidence="1 2">
    <name type="scientific">Glutinoglossum americanum</name>
    <dbReference type="NCBI Taxonomy" id="1670608"/>
    <lineage>
        <taxon>Eukaryota</taxon>
        <taxon>Fungi</taxon>
        <taxon>Dikarya</taxon>
        <taxon>Ascomycota</taxon>
        <taxon>Pezizomycotina</taxon>
        <taxon>Geoglossomycetes</taxon>
        <taxon>Geoglossales</taxon>
        <taxon>Geoglossaceae</taxon>
        <taxon>Glutinoglossum</taxon>
    </lineage>
</organism>
<evidence type="ECO:0000313" key="1">
    <source>
        <dbReference type="EMBL" id="KAH0536623.1"/>
    </source>
</evidence>
<evidence type="ECO:0000313" key="2">
    <source>
        <dbReference type="Proteomes" id="UP000698800"/>
    </source>
</evidence>
<keyword evidence="2" id="KW-1185">Reference proteome</keyword>
<protein>
    <submittedName>
        <fullName evidence="1">Uncharacterized protein</fullName>
    </submittedName>
</protein>
<proteinExistence type="predicted"/>
<dbReference type="Proteomes" id="UP000698800">
    <property type="component" value="Unassembled WGS sequence"/>
</dbReference>
<sequence length="53" mass="6055">MPRILKYSEQLVLQDGPKELLLSALEKLSKSEIQAQIQEAIVKHETAFFKKVS</sequence>